<dbReference type="InterPro" id="IPR034164">
    <property type="entry name" value="Pepsin-like_dom"/>
</dbReference>
<evidence type="ECO:0000256" key="4">
    <source>
        <dbReference type="PIRSR" id="PIRSR601461-1"/>
    </source>
</evidence>
<evidence type="ECO:0000256" key="1">
    <source>
        <dbReference type="ARBA" id="ARBA00022670"/>
    </source>
</evidence>
<evidence type="ECO:0000256" key="5">
    <source>
        <dbReference type="PIRSR" id="PIRSR601461-2"/>
    </source>
</evidence>
<feature type="active site" evidence="4">
    <location>
        <position position="67"/>
    </location>
</feature>
<keyword evidence="9" id="KW-1185">Reference proteome</keyword>
<keyword evidence="6" id="KW-1133">Transmembrane helix</keyword>
<keyword evidence="5" id="KW-1015">Disulfide bond</keyword>
<feature type="disulfide bond" evidence="5">
    <location>
        <begin position="277"/>
        <end position="310"/>
    </location>
</feature>
<dbReference type="Pfam" id="PF00026">
    <property type="entry name" value="Asp"/>
    <property type="match status" value="1"/>
</dbReference>
<evidence type="ECO:0000256" key="6">
    <source>
        <dbReference type="SAM" id="Phobius"/>
    </source>
</evidence>
<dbReference type="EMBL" id="CAJJDN010000014">
    <property type="protein sequence ID" value="CAD8060714.1"/>
    <property type="molecule type" value="Genomic_DNA"/>
</dbReference>
<dbReference type="GO" id="GO:0006508">
    <property type="term" value="P:proteolysis"/>
    <property type="evidence" value="ECO:0007669"/>
    <property type="project" value="UniProtKB-KW"/>
</dbReference>
<dbReference type="GO" id="GO:0004190">
    <property type="term" value="F:aspartic-type endopeptidase activity"/>
    <property type="evidence" value="ECO:0007669"/>
    <property type="project" value="UniProtKB-KW"/>
</dbReference>
<feature type="domain" description="Peptidase A1" evidence="7">
    <location>
        <begin position="49"/>
        <end position="349"/>
    </location>
</feature>
<dbReference type="PROSITE" id="PS51767">
    <property type="entry name" value="PEPTIDASE_A1"/>
    <property type="match status" value="1"/>
</dbReference>
<dbReference type="Proteomes" id="UP000692954">
    <property type="component" value="Unassembled WGS sequence"/>
</dbReference>
<organism evidence="8 9">
    <name type="scientific">Paramecium sonneborni</name>
    <dbReference type="NCBI Taxonomy" id="65129"/>
    <lineage>
        <taxon>Eukaryota</taxon>
        <taxon>Sar</taxon>
        <taxon>Alveolata</taxon>
        <taxon>Ciliophora</taxon>
        <taxon>Intramacronucleata</taxon>
        <taxon>Oligohymenophorea</taxon>
        <taxon>Peniculida</taxon>
        <taxon>Parameciidae</taxon>
        <taxon>Paramecium</taxon>
    </lineage>
</organism>
<name>A0A8S1LCX0_9CILI</name>
<evidence type="ECO:0000313" key="9">
    <source>
        <dbReference type="Proteomes" id="UP000692954"/>
    </source>
</evidence>
<dbReference type="InterPro" id="IPR001461">
    <property type="entry name" value="Aspartic_peptidase_A1"/>
</dbReference>
<comment type="caution">
    <text evidence="8">The sequence shown here is derived from an EMBL/GenBank/DDBJ whole genome shotgun (WGS) entry which is preliminary data.</text>
</comment>
<evidence type="ECO:0000256" key="3">
    <source>
        <dbReference type="ARBA" id="ARBA00022801"/>
    </source>
</evidence>
<feature type="transmembrane region" description="Helical" evidence="6">
    <location>
        <begin position="358"/>
        <end position="380"/>
    </location>
</feature>
<dbReference type="InterPro" id="IPR033121">
    <property type="entry name" value="PEPTIDASE_A1"/>
</dbReference>
<keyword evidence="2" id="KW-0064">Aspartyl protease</keyword>
<keyword evidence="1" id="KW-0645">Protease</keyword>
<protein>
    <recommendedName>
        <fullName evidence="7">Peptidase A1 domain-containing protein</fullName>
    </recommendedName>
</protein>
<keyword evidence="6" id="KW-0472">Membrane</keyword>
<evidence type="ECO:0000256" key="2">
    <source>
        <dbReference type="ARBA" id="ARBA00022750"/>
    </source>
</evidence>
<keyword evidence="6" id="KW-0812">Transmembrane</keyword>
<keyword evidence="3" id="KW-0378">Hydrolase</keyword>
<proteinExistence type="predicted"/>
<gene>
    <name evidence="8" type="ORF">PSON_ATCC_30995.1.T0140423</name>
</gene>
<evidence type="ECO:0000259" key="7">
    <source>
        <dbReference type="PROSITE" id="PS51767"/>
    </source>
</evidence>
<dbReference type="PANTHER" id="PTHR47966:SF51">
    <property type="entry name" value="BETA-SITE APP-CLEAVING ENZYME, ISOFORM A-RELATED"/>
    <property type="match status" value="1"/>
</dbReference>
<dbReference type="AlphaFoldDB" id="A0A8S1LCX0"/>
<dbReference type="OrthoDB" id="311946at2759"/>
<dbReference type="CDD" id="cd05471">
    <property type="entry name" value="pepsin_like"/>
    <property type="match status" value="1"/>
</dbReference>
<evidence type="ECO:0000313" key="8">
    <source>
        <dbReference type="EMBL" id="CAD8060714.1"/>
    </source>
</evidence>
<sequence length="386" mass="44201">MINFIVLLIIYIQGRQKLKSHHYSNHQIKLFRHTKSDQVQLDNLGNIIYYINASFGTPEQIFSIVVDTGSVTTWISNITCDGCIFPRFDPNQSTTLQQVDEDHSIKYNIGSLSGRIVQDYVSLPNGNLNVYMKFMLANIFTMPVGIKFQGLLGLSSNNERQNIFEYGYEQKQLQTSIFGLDLNSNPEESILLYNNFSQEYLDQIVWMPNILSHQWSMKIYGFFVNDIDLTDKVTIQNGTVALMDSGSSCLWLDPEIVNYMMHRFILVNCINNNSCPCNSPVYPNLNIYLAGVKLEITPENYMIPSYNGYCRPCLSIAGPTSHDYTILGDPALQSIISIFDKENQQFGVYQGNKLHNLLVFQIIEISMMTMLFVALGIFIYKFYQLK</sequence>
<accession>A0A8S1LCX0</accession>
<dbReference type="PANTHER" id="PTHR47966">
    <property type="entry name" value="BETA-SITE APP-CLEAVING ENZYME, ISOFORM A-RELATED"/>
    <property type="match status" value="1"/>
</dbReference>
<dbReference type="FunFam" id="2.40.70.10:FF:000167">
    <property type="entry name" value="Uncharacterized protein"/>
    <property type="match status" value="1"/>
</dbReference>
<feature type="active site" evidence="4">
    <location>
        <position position="244"/>
    </location>
</feature>
<reference evidence="8" key="1">
    <citation type="submission" date="2021-01" db="EMBL/GenBank/DDBJ databases">
        <authorList>
            <consortium name="Genoscope - CEA"/>
            <person name="William W."/>
        </authorList>
    </citation>
    <scope>NUCLEOTIDE SEQUENCE</scope>
</reference>